<dbReference type="InterPro" id="IPR010359">
    <property type="entry name" value="IrrE_HExxH"/>
</dbReference>
<dbReference type="Gene3D" id="1.10.10.2910">
    <property type="match status" value="1"/>
</dbReference>
<dbReference type="RefSeq" id="WP_188828030.1">
    <property type="nucleotide sequence ID" value="NZ_BMMW01000001.1"/>
</dbReference>
<name>A0A917QCU8_9NOCA</name>
<evidence type="ECO:0000259" key="1">
    <source>
        <dbReference type="Pfam" id="PF06114"/>
    </source>
</evidence>
<dbReference type="Pfam" id="PF06114">
    <property type="entry name" value="Peptidase_M78"/>
    <property type="match status" value="1"/>
</dbReference>
<reference evidence="2" key="2">
    <citation type="submission" date="2020-09" db="EMBL/GenBank/DDBJ databases">
        <authorList>
            <person name="Sun Q."/>
            <person name="Zhou Y."/>
        </authorList>
    </citation>
    <scope>NUCLEOTIDE SEQUENCE</scope>
    <source>
        <strain evidence="2">CGMCC 4.7278</strain>
    </source>
</reference>
<organism evidence="2 3">
    <name type="scientific">Nocardia camponoti</name>
    <dbReference type="NCBI Taxonomy" id="1616106"/>
    <lineage>
        <taxon>Bacteria</taxon>
        <taxon>Bacillati</taxon>
        <taxon>Actinomycetota</taxon>
        <taxon>Actinomycetes</taxon>
        <taxon>Mycobacteriales</taxon>
        <taxon>Nocardiaceae</taxon>
        <taxon>Nocardia</taxon>
    </lineage>
</organism>
<accession>A0A917QCU8</accession>
<evidence type="ECO:0000313" key="2">
    <source>
        <dbReference type="EMBL" id="GGK44566.1"/>
    </source>
</evidence>
<dbReference type="PANTHER" id="PTHR43236">
    <property type="entry name" value="ANTITOXIN HIGA1"/>
    <property type="match status" value="1"/>
</dbReference>
<dbReference type="PANTHER" id="PTHR43236:SF1">
    <property type="entry name" value="BLL7220 PROTEIN"/>
    <property type="match status" value="1"/>
</dbReference>
<comment type="caution">
    <text evidence="2">The sequence shown here is derived from an EMBL/GenBank/DDBJ whole genome shotgun (WGS) entry which is preliminary data.</text>
</comment>
<keyword evidence="3" id="KW-1185">Reference proteome</keyword>
<dbReference type="AlphaFoldDB" id="A0A917QCU8"/>
<dbReference type="Proteomes" id="UP000612956">
    <property type="component" value="Unassembled WGS sequence"/>
</dbReference>
<proteinExistence type="predicted"/>
<sequence>MNSEAQGQAAAVRFRDEHRMGAHPLGDLVSIIEQAMGIDVAILDADADEHGLTVRDPVRDAVFIGVARTRRPMRQRSTLAHELAHVLFEDWTEAQPAGWSERTPTEVRADAFARHLLVPIQGLREFLGSRTSVGQSTLSEVVQRFLVSPQLAAIALHQAGYINADTKHEWMSLTAPQLAGRFGWSDHYHALQADSHQRRAPQRLLARAIAGYEQGVVSAQTVATLRGVTLAEAEADLQQAGVTPLRPDIVWVDTAQLPEVQIDLNALDQALDTPDDATDNHRAEGHHAG</sequence>
<reference evidence="2" key="1">
    <citation type="journal article" date="2014" name="Int. J. Syst. Evol. Microbiol.">
        <title>Complete genome sequence of Corynebacterium casei LMG S-19264T (=DSM 44701T), isolated from a smear-ripened cheese.</title>
        <authorList>
            <consortium name="US DOE Joint Genome Institute (JGI-PGF)"/>
            <person name="Walter F."/>
            <person name="Albersmeier A."/>
            <person name="Kalinowski J."/>
            <person name="Ruckert C."/>
        </authorList>
    </citation>
    <scope>NUCLEOTIDE SEQUENCE</scope>
    <source>
        <strain evidence="2">CGMCC 4.7278</strain>
    </source>
</reference>
<dbReference type="InterPro" id="IPR052345">
    <property type="entry name" value="Rad_response_metalloprotease"/>
</dbReference>
<gene>
    <name evidence="2" type="ORF">GCM10011591_15230</name>
</gene>
<dbReference type="EMBL" id="BMMW01000001">
    <property type="protein sequence ID" value="GGK44566.1"/>
    <property type="molecule type" value="Genomic_DNA"/>
</dbReference>
<feature type="domain" description="IrrE N-terminal-like" evidence="1">
    <location>
        <begin position="35"/>
        <end position="156"/>
    </location>
</feature>
<evidence type="ECO:0000313" key="3">
    <source>
        <dbReference type="Proteomes" id="UP000612956"/>
    </source>
</evidence>
<protein>
    <recommendedName>
        <fullName evidence="1">IrrE N-terminal-like domain-containing protein</fullName>
    </recommendedName>
</protein>